<keyword evidence="1" id="KW-1133">Transmembrane helix</keyword>
<dbReference type="PATRIC" id="fig|1544413.3.peg.2149"/>
<evidence type="ECO:0000313" key="2">
    <source>
        <dbReference type="EMBL" id="KQB83951.1"/>
    </source>
</evidence>
<accession>A0A0Q1AB89</accession>
<comment type="caution">
    <text evidence="2">The sequence shown here is derived from an EMBL/GenBank/DDBJ whole genome shotgun (WGS) entry which is preliminary data.</text>
</comment>
<name>A0A0Q1AB89_9CORY</name>
<evidence type="ECO:0000313" key="3">
    <source>
        <dbReference type="Proteomes" id="UP000050488"/>
    </source>
</evidence>
<organism evidence="2 3">
    <name type="scientific">Corynebacterium lowii</name>
    <dbReference type="NCBI Taxonomy" id="1544413"/>
    <lineage>
        <taxon>Bacteria</taxon>
        <taxon>Bacillati</taxon>
        <taxon>Actinomycetota</taxon>
        <taxon>Actinomycetes</taxon>
        <taxon>Mycobacteriales</taxon>
        <taxon>Corynebacteriaceae</taxon>
        <taxon>Corynebacterium</taxon>
    </lineage>
</organism>
<keyword evidence="3" id="KW-1185">Reference proteome</keyword>
<dbReference type="RefSeq" id="WP_055178956.1">
    <property type="nucleotide sequence ID" value="NZ_JAUSQY010000001.1"/>
</dbReference>
<protein>
    <submittedName>
        <fullName evidence="2">Uncharacterized protein</fullName>
    </submittedName>
</protein>
<proteinExistence type="predicted"/>
<dbReference type="AlphaFoldDB" id="A0A0Q1AB89"/>
<sequence length="78" mass="9064">MEGISQQYPFSGLKYVTELKQCVQIFMQTHQWNYRVVAMKDIALKMAVSVIIGLAVGFDHPHHRSRRQCAFRVLAQQK</sequence>
<feature type="transmembrane region" description="Helical" evidence="1">
    <location>
        <begin position="42"/>
        <end position="58"/>
    </location>
</feature>
<evidence type="ECO:0000256" key="1">
    <source>
        <dbReference type="SAM" id="Phobius"/>
    </source>
</evidence>
<reference evidence="2 3" key="1">
    <citation type="submission" date="2015-10" db="EMBL/GenBank/DDBJ databases">
        <title>Corynebacteirum lowii and Corynebacterium oculi species nova, derived from human clinical disease and and emended description of Corynebacterium mastiditis.</title>
        <authorList>
            <person name="Bernard K."/>
            <person name="Pacheco A.L."/>
            <person name="Mcdougall C."/>
            <person name="Burtx T."/>
            <person name="Weibe D."/>
            <person name="Tyler S."/>
            <person name="Olson A.B."/>
            <person name="Cnockaert M."/>
            <person name="Eguchi H."/>
            <person name="Kuwahara T."/>
            <person name="Nakayama-Imaohji H."/>
            <person name="Boudewijins M."/>
            <person name="Van Hoecke F."/>
            <person name="Bernier A.-M."/>
            <person name="Vandamme P."/>
        </authorList>
    </citation>
    <scope>NUCLEOTIDE SEQUENCE [LARGE SCALE GENOMIC DNA]</scope>
    <source>
        <strain evidence="2 3">NML 130206</strain>
    </source>
</reference>
<dbReference type="STRING" id="1544413.Clow_02151"/>
<keyword evidence="1" id="KW-0812">Transmembrane</keyword>
<dbReference type="EMBL" id="LKEV01000008">
    <property type="protein sequence ID" value="KQB83951.1"/>
    <property type="molecule type" value="Genomic_DNA"/>
</dbReference>
<keyword evidence="1" id="KW-0472">Membrane</keyword>
<gene>
    <name evidence="2" type="ORF">Clow_02151</name>
</gene>
<dbReference type="Proteomes" id="UP000050488">
    <property type="component" value="Unassembled WGS sequence"/>
</dbReference>